<evidence type="ECO:0000313" key="20">
    <source>
        <dbReference type="EMBL" id="KFN10779.1"/>
    </source>
</evidence>
<evidence type="ECO:0000256" key="12">
    <source>
        <dbReference type="ARBA" id="ARBA00023012"/>
    </source>
</evidence>
<keyword evidence="18" id="KW-0175">Coiled coil</keyword>
<evidence type="ECO:0000256" key="1">
    <source>
        <dbReference type="ARBA" id="ARBA00000085"/>
    </source>
</evidence>
<evidence type="ECO:0000256" key="4">
    <source>
        <dbReference type="ARBA" id="ARBA00022490"/>
    </source>
</evidence>
<evidence type="ECO:0000256" key="11">
    <source>
        <dbReference type="ARBA" id="ARBA00023004"/>
    </source>
</evidence>
<dbReference type="Gene3D" id="1.20.5.1930">
    <property type="match status" value="1"/>
</dbReference>
<evidence type="ECO:0000256" key="14">
    <source>
        <dbReference type="ARBA" id="ARBA00024827"/>
    </source>
</evidence>
<keyword evidence="4" id="KW-0963">Cytoplasm</keyword>
<keyword evidence="7 16" id="KW-0479">Metal-binding</keyword>
<dbReference type="PANTHER" id="PTHR24421">
    <property type="entry name" value="NITRATE/NITRITE SENSOR PROTEIN NARX-RELATED"/>
    <property type="match status" value="1"/>
</dbReference>
<evidence type="ECO:0000256" key="5">
    <source>
        <dbReference type="ARBA" id="ARBA00022553"/>
    </source>
</evidence>
<keyword evidence="3 16" id="KW-0004">4Fe-4S</keyword>
<keyword evidence="12 15" id="KW-0902">Two-component regulatory system</keyword>
<organism evidence="20 21">
    <name type="scientific">Paenibacillus macerans</name>
    <name type="common">Bacillus macerans</name>
    <dbReference type="NCBI Taxonomy" id="44252"/>
    <lineage>
        <taxon>Bacteria</taxon>
        <taxon>Bacillati</taxon>
        <taxon>Bacillota</taxon>
        <taxon>Bacilli</taxon>
        <taxon>Bacillales</taxon>
        <taxon>Paenibacillaceae</taxon>
        <taxon>Paenibacillus</taxon>
    </lineage>
</organism>
<name>A0A090ZHG3_PAEMA</name>
<comment type="function">
    <text evidence="14">Member of the two-component regulatory system NreB/NreC involved in the control of dissimilatory nitrate/nitrite reduction in response to oxygen. NreB functions as a direct oxygen sensor histidine kinase which is autophosphorylated, in the absence of oxygen, probably at the conserved histidine residue, and transfers its phosphate group probably to a conserved aspartate residue of NreC. NreB/NreC activates the expression of the nitrate (narGHJI) and nitrite (nir) reductase operons, as well as the putative nitrate transporter gene narT.</text>
</comment>
<feature type="modified residue" description="Phosphohistidine; by autocatalysis" evidence="17">
    <location>
        <position position="161"/>
    </location>
</feature>
<evidence type="ECO:0000256" key="16">
    <source>
        <dbReference type="PIRSR" id="PIRSR037432-50"/>
    </source>
</evidence>
<dbReference type="InterPro" id="IPR005467">
    <property type="entry name" value="His_kinase_dom"/>
</dbReference>
<evidence type="ECO:0000256" key="8">
    <source>
        <dbReference type="ARBA" id="ARBA00022741"/>
    </source>
</evidence>
<dbReference type="PANTHER" id="PTHR24421:SF10">
    <property type="entry name" value="NITRATE_NITRITE SENSOR PROTEIN NARQ"/>
    <property type="match status" value="1"/>
</dbReference>
<evidence type="ECO:0000256" key="13">
    <source>
        <dbReference type="ARBA" id="ARBA00023014"/>
    </source>
</evidence>
<dbReference type="HOGENOM" id="CLU_000445_114_0_9"/>
<sequence length="356" mass="40192">MSQPSLQISPELLLKMYGHSAEAIIFFDRDNEVIAMNPTAEQLLDPRMFRRGKPDGNNAFCFACRGYTSEEEPMTCLDCYLSNPLKDFSSFQLYLETKDRGLVPYSAAFHTVDEQAGIRVLMLRDLTNHLLTQQTLNRNTMTKSIIKAQEDERKRISRELHDSVAQELVSSLVDLRVLKYLNVQEDALQKIRQTEASLTRLLEQIRNLSVELRPASLDDLGLEAAFRSHFKWVEKNYGVVVRFNAELGGLRFNNEVETVVYRVCQESLLNALKYADVDEITVRLYIADRKLELVVEDRGNGFDVNARDPKGTGLGLYGMKERAELVNGEIVITSEPGKGTTVLLKVPVGPDGTVSP</sequence>
<reference evidence="20 21" key="1">
    <citation type="submission" date="2014-04" db="EMBL/GenBank/DDBJ databases">
        <authorList>
            <person name="Bishop-Lilly K.A."/>
            <person name="Broomall S.M."/>
            <person name="Chain P.S."/>
            <person name="Chertkov O."/>
            <person name="Coyne S.R."/>
            <person name="Daligault H.E."/>
            <person name="Davenport K.W."/>
            <person name="Erkkila T."/>
            <person name="Frey K.G."/>
            <person name="Gibbons H.S."/>
            <person name="Gu W."/>
            <person name="Jaissle J."/>
            <person name="Johnson S.L."/>
            <person name="Koroleva G.I."/>
            <person name="Ladner J.T."/>
            <person name="Lo C.-C."/>
            <person name="Minogue T.D."/>
            <person name="Munk C."/>
            <person name="Palacios G.F."/>
            <person name="Redden C.L."/>
            <person name="Rosenzweig C.N."/>
            <person name="Scholz M.B."/>
            <person name="Teshima H."/>
            <person name="Xu Y."/>
        </authorList>
    </citation>
    <scope>NUCLEOTIDE SEQUENCE [LARGE SCALE GENOMIC DNA]</scope>
    <source>
        <strain evidence="20 21">8244</strain>
    </source>
</reference>
<dbReference type="EMBL" id="JMQA01000017">
    <property type="protein sequence ID" value="KFN10779.1"/>
    <property type="molecule type" value="Genomic_DNA"/>
</dbReference>
<dbReference type="InterPro" id="IPR003594">
    <property type="entry name" value="HATPase_dom"/>
</dbReference>
<keyword evidence="5 17" id="KW-0597">Phosphoprotein</keyword>
<keyword evidence="13 16" id="KW-0411">Iron-sulfur</keyword>
<keyword evidence="11 16" id="KW-0408">Iron</keyword>
<dbReference type="GO" id="GO:0051539">
    <property type="term" value="F:4 iron, 4 sulfur cluster binding"/>
    <property type="evidence" value="ECO:0007669"/>
    <property type="project" value="UniProtKB-KW"/>
</dbReference>
<dbReference type="GO" id="GO:0046983">
    <property type="term" value="F:protein dimerization activity"/>
    <property type="evidence" value="ECO:0007669"/>
    <property type="project" value="InterPro"/>
</dbReference>
<dbReference type="Proteomes" id="UP000029278">
    <property type="component" value="Unassembled WGS sequence"/>
</dbReference>
<evidence type="ECO:0000256" key="6">
    <source>
        <dbReference type="ARBA" id="ARBA00022679"/>
    </source>
</evidence>
<dbReference type="GO" id="GO:0005737">
    <property type="term" value="C:cytoplasm"/>
    <property type="evidence" value="ECO:0007669"/>
    <property type="project" value="UniProtKB-SubCell"/>
</dbReference>
<proteinExistence type="predicted"/>
<dbReference type="InterPro" id="IPR004358">
    <property type="entry name" value="Sig_transdc_His_kin-like_C"/>
</dbReference>
<accession>A0A090ZHG3</accession>
<dbReference type="InterPro" id="IPR011712">
    <property type="entry name" value="Sig_transdc_His_kin_sub3_dim/P"/>
</dbReference>
<dbReference type="InterPro" id="IPR036890">
    <property type="entry name" value="HATPase_C_sf"/>
</dbReference>
<evidence type="ECO:0000259" key="19">
    <source>
        <dbReference type="PROSITE" id="PS50109"/>
    </source>
</evidence>
<evidence type="ECO:0000256" key="7">
    <source>
        <dbReference type="ARBA" id="ARBA00022723"/>
    </source>
</evidence>
<feature type="domain" description="Histidine kinase" evidence="19">
    <location>
        <begin position="163"/>
        <end position="350"/>
    </location>
</feature>
<comment type="catalytic activity">
    <reaction evidence="1 15">
        <text>ATP + protein L-histidine = ADP + protein N-phospho-L-histidine.</text>
        <dbReference type="EC" id="2.7.13.3"/>
    </reaction>
</comment>
<gene>
    <name evidence="20" type="primary">nreB</name>
    <name evidence="20" type="ORF">DJ90_4005</name>
</gene>
<dbReference type="PROSITE" id="PS50109">
    <property type="entry name" value="HIS_KIN"/>
    <property type="match status" value="1"/>
</dbReference>
<comment type="caution">
    <text evidence="20">The sequence shown here is derived from an EMBL/GenBank/DDBJ whole genome shotgun (WGS) entry which is preliminary data.</text>
</comment>
<evidence type="ECO:0000256" key="2">
    <source>
        <dbReference type="ARBA" id="ARBA00004496"/>
    </source>
</evidence>
<dbReference type="PIRSF" id="PIRSF037432">
    <property type="entry name" value="STHK_NreB"/>
    <property type="match status" value="1"/>
</dbReference>
<evidence type="ECO:0000256" key="15">
    <source>
        <dbReference type="PIRNR" id="PIRNR037432"/>
    </source>
</evidence>
<dbReference type="GO" id="GO:0016020">
    <property type="term" value="C:membrane"/>
    <property type="evidence" value="ECO:0007669"/>
    <property type="project" value="InterPro"/>
</dbReference>
<dbReference type="GO" id="GO:0005506">
    <property type="term" value="F:iron ion binding"/>
    <property type="evidence" value="ECO:0007669"/>
    <property type="project" value="InterPro"/>
</dbReference>
<dbReference type="GO" id="GO:0005524">
    <property type="term" value="F:ATP binding"/>
    <property type="evidence" value="ECO:0007669"/>
    <property type="project" value="UniProtKB-KW"/>
</dbReference>
<keyword evidence="8 15" id="KW-0547">Nucleotide-binding</keyword>
<dbReference type="Gene3D" id="3.30.565.10">
    <property type="entry name" value="Histidine kinase-like ATPase, C-terminal domain"/>
    <property type="match status" value="1"/>
</dbReference>
<keyword evidence="9 15" id="KW-0418">Kinase</keyword>
<dbReference type="SMART" id="SM00387">
    <property type="entry name" value="HATPase_c"/>
    <property type="match status" value="1"/>
</dbReference>
<feature type="binding site" evidence="16">
    <location>
        <position position="64"/>
    </location>
    <ligand>
        <name>[4Fe-4S] cluster</name>
        <dbReference type="ChEBI" id="CHEBI:49883"/>
    </ligand>
</feature>
<dbReference type="Pfam" id="PF02518">
    <property type="entry name" value="HATPase_c"/>
    <property type="match status" value="1"/>
</dbReference>
<feature type="binding site" evidence="16">
    <location>
        <position position="79"/>
    </location>
    <ligand>
        <name>[4Fe-4S] cluster</name>
        <dbReference type="ChEBI" id="CHEBI:49883"/>
    </ligand>
</feature>
<dbReference type="InterPro" id="IPR050482">
    <property type="entry name" value="Sensor_HK_TwoCompSys"/>
</dbReference>
<dbReference type="STRING" id="44252.DJ90_4005"/>
<dbReference type="EC" id="2.7.13.3" evidence="15"/>
<comment type="subcellular location">
    <subcellularLocation>
        <location evidence="2">Cytoplasm</location>
    </subcellularLocation>
</comment>
<keyword evidence="6 15" id="KW-0808">Transferase</keyword>
<evidence type="ECO:0000313" key="21">
    <source>
        <dbReference type="Proteomes" id="UP000029278"/>
    </source>
</evidence>
<keyword evidence="21" id="KW-1185">Reference proteome</keyword>
<dbReference type="PATRIC" id="fig|44252.3.peg.1107"/>
<protein>
    <recommendedName>
        <fullName evidence="15">Sensor histidine kinase</fullName>
        <ecNumber evidence="15">2.7.13.3</ecNumber>
    </recommendedName>
</protein>
<dbReference type="SUPFAM" id="SSF55874">
    <property type="entry name" value="ATPase domain of HSP90 chaperone/DNA topoisomerase II/histidine kinase"/>
    <property type="match status" value="1"/>
</dbReference>
<evidence type="ECO:0000256" key="3">
    <source>
        <dbReference type="ARBA" id="ARBA00022485"/>
    </source>
</evidence>
<evidence type="ECO:0000256" key="17">
    <source>
        <dbReference type="PIRSR" id="PIRSR037432-51"/>
    </source>
</evidence>
<dbReference type="Pfam" id="PF07730">
    <property type="entry name" value="HisKA_3"/>
    <property type="match status" value="1"/>
</dbReference>
<feature type="coiled-coil region" evidence="18">
    <location>
        <begin position="146"/>
        <end position="211"/>
    </location>
</feature>
<evidence type="ECO:0000256" key="10">
    <source>
        <dbReference type="ARBA" id="ARBA00022840"/>
    </source>
</evidence>
<feature type="binding site" evidence="16">
    <location>
        <position position="61"/>
    </location>
    <ligand>
        <name>[4Fe-4S] cluster</name>
        <dbReference type="ChEBI" id="CHEBI:49883"/>
    </ligand>
</feature>
<feature type="binding site" evidence="16">
    <location>
        <position position="76"/>
    </location>
    <ligand>
        <name>[4Fe-4S] cluster</name>
        <dbReference type="ChEBI" id="CHEBI:49883"/>
    </ligand>
</feature>
<comment type="PTM">
    <text evidence="17">Autophosphorylated.</text>
</comment>
<evidence type="ECO:0000256" key="9">
    <source>
        <dbReference type="ARBA" id="ARBA00022777"/>
    </source>
</evidence>
<dbReference type="CDD" id="cd16917">
    <property type="entry name" value="HATPase_UhpB-NarQ-NarX-like"/>
    <property type="match status" value="1"/>
</dbReference>
<evidence type="ECO:0000256" key="18">
    <source>
        <dbReference type="SAM" id="Coils"/>
    </source>
</evidence>
<dbReference type="AlphaFoldDB" id="A0A090ZHG3"/>
<dbReference type="InterPro" id="IPR017203">
    <property type="entry name" value="Sig_transdc_His_kinase_NreB"/>
</dbReference>
<comment type="cofactor">
    <cofactor evidence="16">
        <name>[4Fe-4S] cluster</name>
        <dbReference type="ChEBI" id="CHEBI:49883"/>
    </cofactor>
    <text evidence="16">Binds 1 [4Fe-4S] cluster.</text>
</comment>
<dbReference type="PRINTS" id="PR00344">
    <property type="entry name" value="BCTRLSENSOR"/>
</dbReference>
<keyword evidence="10 15" id="KW-0067">ATP-binding</keyword>
<dbReference type="GO" id="GO:0000155">
    <property type="term" value="F:phosphorelay sensor kinase activity"/>
    <property type="evidence" value="ECO:0007669"/>
    <property type="project" value="InterPro"/>
</dbReference>